<evidence type="ECO:0000313" key="2">
    <source>
        <dbReference type="EMBL" id="KAJ2928932.1"/>
    </source>
</evidence>
<evidence type="ECO:0000256" key="1">
    <source>
        <dbReference type="SAM" id="MobiDB-lite"/>
    </source>
</evidence>
<dbReference type="Proteomes" id="UP001140091">
    <property type="component" value="Unassembled WGS sequence"/>
</dbReference>
<dbReference type="EMBL" id="JANBPK010000919">
    <property type="protein sequence ID" value="KAJ2928932.1"/>
    <property type="molecule type" value="Genomic_DNA"/>
</dbReference>
<gene>
    <name evidence="2" type="ORF">H1R20_g8294</name>
</gene>
<evidence type="ECO:0000313" key="3">
    <source>
        <dbReference type="Proteomes" id="UP001140091"/>
    </source>
</evidence>
<feature type="region of interest" description="Disordered" evidence="1">
    <location>
        <begin position="42"/>
        <end position="88"/>
    </location>
</feature>
<feature type="compositionally biased region" description="Polar residues" evidence="1">
    <location>
        <begin position="63"/>
        <end position="72"/>
    </location>
</feature>
<comment type="caution">
    <text evidence="2">The sequence shown here is derived from an EMBL/GenBank/DDBJ whole genome shotgun (WGS) entry which is preliminary data.</text>
</comment>
<name>A0A9W8J635_9AGAR</name>
<organism evidence="2 3">
    <name type="scientific">Candolleomyces eurysporus</name>
    <dbReference type="NCBI Taxonomy" id="2828524"/>
    <lineage>
        <taxon>Eukaryota</taxon>
        <taxon>Fungi</taxon>
        <taxon>Dikarya</taxon>
        <taxon>Basidiomycota</taxon>
        <taxon>Agaricomycotina</taxon>
        <taxon>Agaricomycetes</taxon>
        <taxon>Agaricomycetidae</taxon>
        <taxon>Agaricales</taxon>
        <taxon>Agaricineae</taxon>
        <taxon>Psathyrellaceae</taxon>
        <taxon>Candolleomyces</taxon>
    </lineage>
</organism>
<proteinExistence type="predicted"/>
<feature type="non-terminal residue" evidence="2">
    <location>
        <position position="1"/>
    </location>
</feature>
<dbReference type="AlphaFoldDB" id="A0A9W8J635"/>
<accession>A0A9W8J635</accession>
<protein>
    <submittedName>
        <fullName evidence="2">Uncharacterized protein</fullName>
    </submittedName>
</protein>
<keyword evidence="3" id="KW-1185">Reference proteome</keyword>
<reference evidence="2" key="1">
    <citation type="submission" date="2022-06" db="EMBL/GenBank/DDBJ databases">
        <title>Genome Sequence of Candolleomyces eurysporus.</title>
        <authorList>
            <person name="Buettner E."/>
        </authorList>
    </citation>
    <scope>NUCLEOTIDE SEQUENCE</scope>
    <source>
        <strain evidence="2">VTCC 930004</strain>
    </source>
</reference>
<feature type="compositionally biased region" description="Basic and acidic residues" evidence="1">
    <location>
        <begin position="42"/>
        <end position="53"/>
    </location>
</feature>
<feature type="region of interest" description="Disordered" evidence="1">
    <location>
        <begin position="1"/>
        <end position="26"/>
    </location>
</feature>
<sequence length="181" mass="19754">MADDDENASSSDTHALLVGRDDHPSKKMEDVAVVSRVPEHVDEADKFAPESAKDVAPVAESSRGPSISTAADHNSDAGSVRSMPIRPPLPRQHCRIGYLRHLPGVKLFKNQLHTANRSNVEQDVDPPLSHQGRSANRLSGFFNNLINRREVGKPIRLCPSTRGYVSTQFAPSSFTSSANTF</sequence>